<evidence type="ECO:0000256" key="1">
    <source>
        <dbReference type="ARBA" id="ARBA00022553"/>
    </source>
</evidence>
<proteinExistence type="predicted"/>
<dbReference type="PANTHER" id="PTHR44591:SF3">
    <property type="entry name" value="RESPONSE REGULATORY DOMAIN-CONTAINING PROTEIN"/>
    <property type="match status" value="1"/>
</dbReference>
<evidence type="ECO:0000313" key="6">
    <source>
        <dbReference type="Proteomes" id="UP001596414"/>
    </source>
</evidence>
<dbReference type="Pfam" id="PF08663">
    <property type="entry name" value="HalX"/>
    <property type="match status" value="1"/>
</dbReference>
<reference evidence="5 6" key="1">
    <citation type="journal article" date="2014" name="Int. J. Syst. Evol. Microbiol.">
        <title>Complete genome sequence of Corynebacterium casei LMG S-19264T (=DSM 44701T), isolated from a smear-ripened cheese.</title>
        <authorList>
            <consortium name="US DOE Joint Genome Institute (JGI-PGF)"/>
            <person name="Walter F."/>
            <person name="Albersmeier A."/>
            <person name="Kalinowski J."/>
            <person name="Ruckert C."/>
        </authorList>
    </citation>
    <scope>NUCLEOTIDE SEQUENCE [LARGE SCALE GENOMIC DNA]</scope>
    <source>
        <strain evidence="5 6">CGMCC 4.7215</strain>
    </source>
</reference>
<dbReference type="Proteomes" id="UP001596414">
    <property type="component" value="Unassembled WGS sequence"/>
</dbReference>
<dbReference type="InterPro" id="IPR013971">
    <property type="entry name" value="HalX_domain"/>
</dbReference>
<feature type="coiled-coil region" evidence="3">
    <location>
        <begin position="130"/>
        <end position="182"/>
    </location>
</feature>
<evidence type="ECO:0000313" key="5">
    <source>
        <dbReference type="EMBL" id="MFC7124686.1"/>
    </source>
</evidence>
<keyword evidence="1 2" id="KW-0597">Phosphoprotein</keyword>
<dbReference type="EMBL" id="JBHSZQ010000001">
    <property type="protein sequence ID" value="MFC7124686.1"/>
    <property type="molecule type" value="Genomic_DNA"/>
</dbReference>
<dbReference type="InterPro" id="IPR001789">
    <property type="entry name" value="Sig_transdc_resp-reg_receiver"/>
</dbReference>
<dbReference type="SUPFAM" id="SSF52172">
    <property type="entry name" value="CheY-like"/>
    <property type="match status" value="1"/>
</dbReference>
<dbReference type="AlphaFoldDB" id="A0ABD5X4H1"/>
<dbReference type="PANTHER" id="PTHR44591">
    <property type="entry name" value="STRESS RESPONSE REGULATOR PROTEIN 1"/>
    <property type="match status" value="1"/>
</dbReference>
<dbReference type="InterPro" id="IPR050595">
    <property type="entry name" value="Bact_response_regulator"/>
</dbReference>
<dbReference type="Pfam" id="PF00072">
    <property type="entry name" value="Response_reg"/>
    <property type="match status" value="1"/>
</dbReference>
<dbReference type="InterPro" id="IPR011006">
    <property type="entry name" value="CheY-like_superfamily"/>
</dbReference>
<evidence type="ECO:0000259" key="4">
    <source>
        <dbReference type="PROSITE" id="PS50110"/>
    </source>
</evidence>
<gene>
    <name evidence="5" type="ORF">ACFQJ7_01325</name>
</gene>
<keyword evidence="3" id="KW-0175">Coiled coil</keyword>
<feature type="modified residue" description="4-aspartylphosphate" evidence="2">
    <location>
        <position position="56"/>
    </location>
</feature>
<dbReference type="PROSITE" id="PS50110">
    <property type="entry name" value="RESPONSE_REGULATORY"/>
    <property type="match status" value="1"/>
</dbReference>
<feature type="domain" description="Response regulatory" evidence="4">
    <location>
        <begin position="9"/>
        <end position="118"/>
    </location>
</feature>
<dbReference type="RefSeq" id="WP_267637570.1">
    <property type="nucleotide sequence ID" value="NZ_JAODIY010000010.1"/>
</dbReference>
<evidence type="ECO:0000256" key="2">
    <source>
        <dbReference type="PROSITE-ProRule" id="PRU00169"/>
    </source>
</evidence>
<accession>A0ABD5X4H1</accession>
<evidence type="ECO:0000256" key="3">
    <source>
        <dbReference type="SAM" id="Coils"/>
    </source>
</evidence>
<dbReference type="SMART" id="SM00448">
    <property type="entry name" value="REC"/>
    <property type="match status" value="1"/>
</dbReference>
<sequence length="191" mass="21743">MSAQRDTATVLVVDDEEEVADVYALRLRNQFETRVAYSGSEALDVIDIDVDIVLLDRRMPDIAGDEVLTKLREKGYDCRVIMLTAVDPGLDIVSMQFDDYLCKPVEKEDLVDAINHQLDIIEHDETVSEYFELTSKLALLESELSEEETETSDEVAELRDQVHELREELDDVLDEIDDIEAEFSNIGRFPG</sequence>
<comment type="caution">
    <text evidence="5">The sequence shown here is derived from an EMBL/GenBank/DDBJ whole genome shotgun (WGS) entry which is preliminary data.</text>
</comment>
<name>A0ABD5X4H1_9EURY</name>
<dbReference type="Gene3D" id="3.40.50.2300">
    <property type="match status" value="1"/>
</dbReference>
<protein>
    <submittedName>
        <fullName evidence="5">Response regulator</fullName>
    </submittedName>
</protein>
<organism evidence="5 6">
    <name type="scientific">Halovenus rubra</name>
    <dbReference type="NCBI Taxonomy" id="869890"/>
    <lineage>
        <taxon>Archaea</taxon>
        <taxon>Methanobacteriati</taxon>
        <taxon>Methanobacteriota</taxon>
        <taxon>Stenosarchaea group</taxon>
        <taxon>Halobacteria</taxon>
        <taxon>Halobacteriales</taxon>
        <taxon>Haloarculaceae</taxon>
        <taxon>Halovenus</taxon>
    </lineage>
</organism>